<protein>
    <submittedName>
        <fullName evidence="9">Sugar ABC transporter permease</fullName>
    </submittedName>
</protein>
<dbReference type="Pfam" id="PF00528">
    <property type="entry name" value="BPD_transp_1"/>
    <property type="match status" value="1"/>
</dbReference>
<feature type="transmembrane region" description="Helical" evidence="7">
    <location>
        <begin position="44"/>
        <end position="65"/>
    </location>
</feature>
<dbReference type="InterPro" id="IPR050809">
    <property type="entry name" value="UgpAE/MalFG_permease"/>
</dbReference>
<dbReference type="InterPro" id="IPR000515">
    <property type="entry name" value="MetI-like"/>
</dbReference>
<dbReference type="PANTHER" id="PTHR43227">
    <property type="entry name" value="BLL4140 PROTEIN"/>
    <property type="match status" value="1"/>
</dbReference>
<gene>
    <name evidence="9" type="ORF">KDL28_24810</name>
</gene>
<comment type="similarity">
    <text evidence="7">Belongs to the binding-protein-dependent transport system permease family.</text>
</comment>
<evidence type="ECO:0000256" key="3">
    <source>
        <dbReference type="ARBA" id="ARBA00022475"/>
    </source>
</evidence>
<feature type="transmembrane region" description="Helical" evidence="7">
    <location>
        <begin position="187"/>
        <end position="206"/>
    </location>
</feature>
<sequence>MVLAGYYSLFNWNGLGPLDQFIGFDNYTRAAGDPVFRAAVGHNALIVVLSIVVQLPLALGLALLLNRRLRGRAILRMVLFAPYVLSEVVTAVAWQLILQPSGPVNSLLESVGLDGWAQLWLADRDLVIYSLFIVITWKYLGFGIVLFLAGLQGVPHELLEAATVDGASAWQRTRHVVLPLLGPTIRIWVFLSVIGALQLFDLVWIMTKGGPSNASVTMATFLIDRGFERSQIGYGSAAAVLLFVISFAFALLYQRFVLRRDTEGALTRSVR</sequence>
<reference evidence="9" key="1">
    <citation type="submission" date="2021-04" db="EMBL/GenBank/DDBJ databases">
        <title>Pseudonocardia sp. nov., isolated from sandy soil of mangrove forest.</title>
        <authorList>
            <person name="Zan Z."/>
            <person name="Huang R."/>
            <person name="Liu W."/>
        </authorList>
    </citation>
    <scope>NUCLEOTIDE SEQUENCE</scope>
    <source>
        <strain evidence="9">S2-4</strain>
    </source>
</reference>
<organism evidence="9 10">
    <name type="scientific">Pseudonocardia humida</name>
    <dbReference type="NCBI Taxonomy" id="2800819"/>
    <lineage>
        <taxon>Bacteria</taxon>
        <taxon>Bacillati</taxon>
        <taxon>Actinomycetota</taxon>
        <taxon>Actinomycetes</taxon>
        <taxon>Pseudonocardiales</taxon>
        <taxon>Pseudonocardiaceae</taxon>
        <taxon>Pseudonocardia</taxon>
    </lineage>
</organism>
<evidence type="ECO:0000256" key="6">
    <source>
        <dbReference type="ARBA" id="ARBA00023136"/>
    </source>
</evidence>
<keyword evidence="6 7" id="KW-0472">Membrane</keyword>
<comment type="subcellular location">
    <subcellularLocation>
        <location evidence="1 7">Cell membrane</location>
        <topology evidence="1 7">Multi-pass membrane protein</topology>
    </subcellularLocation>
</comment>
<dbReference type="InterPro" id="IPR035906">
    <property type="entry name" value="MetI-like_sf"/>
</dbReference>
<evidence type="ECO:0000256" key="2">
    <source>
        <dbReference type="ARBA" id="ARBA00022448"/>
    </source>
</evidence>
<keyword evidence="10" id="KW-1185">Reference proteome</keyword>
<evidence type="ECO:0000256" key="5">
    <source>
        <dbReference type="ARBA" id="ARBA00022989"/>
    </source>
</evidence>
<comment type="caution">
    <text evidence="9">The sequence shown here is derived from an EMBL/GenBank/DDBJ whole genome shotgun (WGS) entry which is preliminary data.</text>
</comment>
<accession>A0ABT1A5K1</accession>
<dbReference type="Gene3D" id="1.10.3720.10">
    <property type="entry name" value="MetI-like"/>
    <property type="match status" value="1"/>
</dbReference>
<feature type="transmembrane region" description="Helical" evidence="7">
    <location>
        <begin position="126"/>
        <end position="149"/>
    </location>
</feature>
<evidence type="ECO:0000256" key="7">
    <source>
        <dbReference type="RuleBase" id="RU363032"/>
    </source>
</evidence>
<feature type="transmembrane region" description="Helical" evidence="7">
    <location>
        <begin position="232"/>
        <end position="253"/>
    </location>
</feature>
<keyword evidence="2 7" id="KW-0813">Transport</keyword>
<name>A0ABT1A5K1_9PSEU</name>
<dbReference type="SUPFAM" id="SSF161098">
    <property type="entry name" value="MetI-like"/>
    <property type="match status" value="1"/>
</dbReference>
<feature type="transmembrane region" description="Helical" evidence="7">
    <location>
        <begin position="77"/>
        <end position="97"/>
    </location>
</feature>
<evidence type="ECO:0000256" key="1">
    <source>
        <dbReference type="ARBA" id="ARBA00004651"/>
    </source>
</evidence>
<evidence type="ECO:0000313" key="9">
    <source>
        <dbReference type="EMBL" id="MCO1658288.1"/>
    </source>
</evidence>
<dbReference type="CDD" id="cd06261">
    <property type="entry name" value="TM_PBP2"/>
    <property type="match status" value="1"/>
</dbReference>
<keyword evidence="5 7" id="KW-1133">Transmembrane helix</keyword>
<proteinExistence type="inferred from homology"/>
<keyword evidence="3" id="KW-1003">Cell membrane</keyword>
<dbReference type="EMBL" id="JAGSOV010000053">
    <property type="protein sequence ID" value="MCO1658288.1"/>
    <property type="molecule type" value="Genomic_DNA"/>
</dbReference>
<dbReference type="PANTHER" id="PTHR43227:SF11">
    <property type="entry name" value="BLL4140 PROTEIN"/>
    <property type="match status" value="1"/>
</dbReference>
<evidence type="ECO:0000256" key="4">
    <source>
        <dbReference type="ARBA" id="ARBA00022692"/>
    </source>
</evidence>
<dbReference type="PROSITE" id="PS50928">
    <property type="entry name" value="ABC_TM1"/>
    <property type="match status" value="1"/>
</dbReference>
<evidence type="ECO:0000259" key="8">
    <source>
        <dbReference type="PROSITE" id="PS50928"/>
    </source>
</evidence>
<evidence type="ECO:0000313" key="10">
    <source>
        <dbReference type="Proteomes" id="UP001165283"/>
    </source>
</evidence>
<dbReference type="Proteomes" id="UP001165283">
    <property type="component" value="Unassembled WGS sequence"/>
</dbReference>
<feature type="domain" description="ABC transmembrane type-1" evidence="8">
    <location>
        <begin position="40"/>
        <end position="253"/>
    </location>
</feature>
<keyword evidence="4 7" id="KW-0812">Transmembrane</keyword>